<dbReference type="RefSeq" id="WP_050899338.1">
    <property type="nucleotide sequence ID" value="NZ_CP042371.1"/>
</dbReference>
<evidence type="ECO:0000313" key="3">
    <source>
        <dbReference type="Proteomes" id="UP000294854"/>
    </source>
</evidence>
<dbReference type="GO" id="GO:0046872">
    <property type="term" value="F:metal ion binding"/>
    <property type="evidence" value="ECO:0007669"/>
    <property type="project" value="InterPro"/>
</dbReference>
<dbReference type="PANTHER" id="PTHR11851:SF186">
    <property type="entry name" value="INACTIVE METALLOPROTEASE YMFF-RELATED"/>
    <property type="match status" value="1"/>
</dbReference>
<dbReference type="InterPro" id="IPR050361">
    <property type="entry name" value="MPP/UQCRC_Complex"/>
</dbReference>
<name>A0A4R5NJI2_9LACO</name>
<proteinExistence type="predicted"/>
<dbReference type="EMBL" id="PUFO01000079">
    <property type="protein sequence ID" value="TDG74354.1"/>
    <property type="molecule type" value="Genomic_DNA"/>
</dbReference>
<feature type="domain" description="Peptidase M16 C-terminal" evidence="1">
    <location>
        <begin position="187"/>
        <end position="358"/>
    </location>
</feature>
<dbReference type="NCBIfam" id="NF047422">
    <property type="entry name" value="YfmF_fam"/>
    <property type="match status" value="1"/>
</dbReference>
<organism evidence="2 3">
    <name type="scientific">Secundilactobacillus malefermentans</name>
    <dbReference type="NCBI Taxonomy" id="176292"/>
    <lineage>
        <taxon>Bacteria</taxon>
        <taxon>Bacillati</taxon>
        <taxon>Bacillota</taxon>
        <taxon>Bacilli</taxon>
        <taxon>Lactobacillales</taxon>
        <taxon>Lactobacillaceae</taxon>
        <taxon>Secundilactobacillus</taxon>
    </lineage>
</organism>
<dbReference type="InterPro" id="IPR007863">
    <property type="entry name" value="Peptidase_M16_C"/>
</dbReference>
<dbReference type="AlphaFoldDB" id="A0A4R5NJI2"/>
<keyword evidence="3" id="KW-1185">Reference proteome</keyword>
<sequence length="423" mass="48253">MRINIRNGINLNIKKSEKFKTIKIYIDFMAPVNVNETSMRVLLAQILETSSEKYPTQTALAEQLSWMYGASFGASVFRYGNQQGIRFTFNLVNGKYLGLSNEKQAELIKSAFQFLNEVIFHPLLGDEAFDQETFIRQKENVIDYLNSALDDKQQLAAIELRKLYYANDLAFANGVLGSVDLMQEVSNSKLFAYYKNSLNHNLVNISVLGDVDVDVIKKLVLKLPFDERNSEKLSSPFNHHQDFSLVKRNELDQPVSQSKLNFAFSFPVYWSEKDYFAALVFNELLGASPISMLFSNVREKESLAYYAQSVYSPYTGLLVVETGINSQDAPHVEELVLQQIRDINQGKFTKDQFDRVISKIISDRQIADDNQQALMGAMILKELFGRELTNEEWFANIEHVLKEDVMTIASKVKLQAVFFLKGA</sequence>
<gene>
    <name evidence="2" type="ORF">C5L31_000921</name>
</gene>
<dbReference type="InterPro" id="IPR011249">
    <property type="entry name" value="Metalloenz_LuxS/M16"/>
</dbReference>
<dbReference type="SUPFAM" id="SSF63411">
    <property type="entry name" value="LuxS/MPP-like metallohydrolase"/>
    <property type="match status" value="2"/>
</dbReference>
<evidence type="ECO:0000313" key="2">
    <source>
        <dbReference type="EMBL" id="TDG74354.1"/>
    </source>
</evidence>
<dbReference type="STRING" id="1122149.FD44_GL002003"/>
<dbReference type="Proteomes" id="UP000294854">
    <property type="component" value="Unassembled WGS sequence"/>
</dbReference>
<protein>
    <recommendedName>
        <fullName evidence="1">Peptidase M16 C-terminal domain-containing protein</fullName>
    </recommendedName>
</protein>
<reference evidence="2 3" key="1">
    <citation type="journal article" date="2019" name="Appl. Microbiol. Biotechnol.">
        <title>Uncovering carbohydrate metabolism through a genotype-phenotype association study of 56 lactic acid bacteria genomes.</title>
        <authorList>
            <person name="Buron-Moles G."/>
            <person name="Chailyan A."/>
            <person name="Dolejs I."/>
            <person name="Forster J."/>
            <person name="Miks M.H."/>
        </authorList>
    </citation>
    <scope>NUCLEOTIDE SEQUENCE [LARGE SCALE GENOMIC DNA]</scope>
    <source>
        <strain evidence="2 3">ATCC 49373</strain>
    </source>
</reference>
<accession>A0A4R5NJI2</accession>
<evidence type="ECO:0000259" key="1">
    <source>
        <dbReference type="Pfam" id="PF05193"/>
    </source>
</evidence>
<dbReference type="Pfam" id="PF05193">
    <property type="entry name" value="Peptidase_M16_C"/>
    <property type="match status" value="1"/>
</dbReference>
<dbReference type="Gene3D" id="3.30.830.10">
    <property type="entry name" value="Metalloenzyme, LuxS/M16 peptidase-like"/>
    <property type="match status" value="2"/>
</dbReference>
<comment type="caution">
    <text evidence="2">The sequence shown here is derived from an EMBL/GenBank/DDBJ whole genome shotgun (WGS) entry which is preliminary data.</text>
</comment>
<dbReference type="PANTHER" id="PTHR11851">
    <property type="entry name" value="METALLOPROTEASE"/>
    <property type="match status" value="1"/>
</dbReference>